<dbReference type="EMBL" id="JABCRI010000024">
    <property type="protein sequence ID" value="KAF8377206.1"/>
    <property type="molecule type" value="Genomic_DNA"/>
</dbReference>
<gene>
    <name evidence="2" type="ORF">HHK36_030579</name>
</gene>
<proteinExistence type="predicted"/>
<dbReference type="AlphaFoldDB" id="A0A834YCE4"/>
<accession>A0A834YCE4</accession>
<evidence type="ECO:0000313" key="2">
    <source>
        <dbReference type="EMBL" id="KAF8377206.1"/>
    </source>
</evidence>
<evidence type="ECO:0000313" key="3">
    <source>
        <dbReference type="Proteomes" id="UP000655225"/>
    </source>
</evidence>
<keyword evidence="3" id="KW-1185">Reference proteome</keyword>
<organism evidence="2 3">
    <name type="scientific">Tetracentron sinense</name>
    <name type="common">Spur-leaf</name>
    <dbReference type="NCBI Taxonomy" id="13715"/>
    <lineage>
        <taxon>Eukaryota</taxon>
        <taxon>Viridiplantae</taxon>
        <taxon>Streptophyta</taxon>
        <taxon>Embryophyta</taxon>
        <taxon>Tracheophyta</taxon>
        <taxon>Spermatophyta</taxon>
        <taxon>Magnoliopsida</taxon>
        <taxon>Trochodendrales</taxon>
        <taxon>Trochodendraceae</taxon>
        <taxon>Tetracentron</taxon>
    </lineage>
</organism>
<dbReference type="Proteomes" id="UP000655225">
    <property type="component" value="Unassembled WGS sequence"/>
</dbReference>
<reference evidence="2 3" key="1">
    <citation type="submission" date="2020-04" db="EMBL/GenBank/DDBJ databases">
        <title>Plant Genome Project.</title>
        <authorList>
            <person name="Zhang R.-G."/>
        </authorList>
    </citation>
    <scope>NUCLEOTIDE SEQUENCE [LARGE SCALE GENOMIC DNA]</scope>
    <source>
        <strain evidence="2">YNK0</strain>
        <tissue evidence="2">Leaf</tissue>
    </source>
</reference>
<feature type="region of interest" description="Disordered" evidence="1">
    <location>
        <begin position="33"/>
        <end position="75"/>
    </location>
</feature>
<name>A0A834YCE4_TETSI</name>
<sequence length="75" mass="8294">MARTRGNQNVDIILQRLSPPDNYKQMGITGDTVFASDPDQLASTFRSSPSKRRGKAIPVSLRSLEESDPSEDSRT</sequence>
<evidence type="ECO:0000256" key="1">
    <source>
        <dbReference type="SAM" id="MobiDB-lite"/>
    </source>
</evidence>
<protein>
    <submittedName>
        <fullName evidence="2">Uncharacterized protein</fullName>
    </submittedName>
</protein>
<comment type="caution">
    <text evidence="2">The sequence shown here is derived from an EMBL/GenBank/DDBJ whole genome shotgun (WGS) entry which is preliminary data.</text>
</comment>
<feature type="compositionally biased region" description="Acidic residues" evidence="1">
    <location>
        <begin position="66"/>
        <end position="75"/>
    </location>
</feature>